<dbReference type="InterPro" id="IPR029044">
    <property type="entry name" value="Nucleotide-diphossugar_trans"/>
</dbReference>
<gene>
    <name evidence="2" type="ORF">EB812_08750</name>
</gene>
<organism evidence="2 3">
    <name type="scientific">Desulfovibrio legallii</name>
    <dbReference type="NCBI Taxonomy" id="571438"/>
    <lineage>
        <taxon>Bacteria</taxon>
        <taxon>Pseudomonadati</taxon>
        <taxon>Thermodesulfobacteriota</taxon>
        <taxon>Desulfovibrionia</taxon>
        <taxon>Desulfovibrionales</taxon>
        <taxon>Desulfovibrionaceae</taxon>
        <taxon>Desulfovibrio</taxon>
    </lineage>
</organism>
<accession>A0A6H3FAB5</accession>
<protein>
    <submittedName>
        <fullName evidence="2">Glycosyltransferase</fullName>
    </submittedName>
</protein>
<reference evidence="2 3" key="1">
    <citation type="submission" date="2018-12" db="EMBL/GenBank/DDBJ databases">
        <title>First genome draft of Desulfovibrio legallis sp. nov.</title>
        <authorList>
            <person name="Ben Dhia O."/>
            <person name="Najjari A."/>
            <person name="Ferjani R."/>
            <person name="Fhoula I."/>
            <person name="Fardeau M.-L."/>
            <person name="Boudabbous A."/>
            <person name="Ouzari H.I."/>
        </authorList>
    </citation>
    <scope>NUCLEOTIDE SEQUENCE [LARGE SCALE GENOMIC DNA]</scope>
    <source>
        <strain evidence="2 3">H1T</strain>
    </source>
</reference>
<dbReference type="AlphaFoldDB" id="A0A6H3FAB5"/>
<dbReference type="RefSeq" id="WP_130958104.1">
    <property type="nucleotide sequence ID" value="NZ_JBHSHA010000004.1"/>
</dbReference>
<evidence type="ECO:0000313" key="2">
    <source>
        <dbReference type="EMBL" id="TBH79081.1"/>
    </source>
</evidence>
<dbReference type="PANTHER" id="PTHR22916">
    <property type="entry name" value="GLYCOSYLTRANSFERASE"/>
    <property type="match status" value="1"/>
</dbReference>
<evidence type="ECO:0000313" key="3">
    <source>
        <dbReference type="Proteomes" id="UP000292919"/>
    </source>
</evidence>
<dbReference type="GO" id="GO:0016758">
    <property type="term" value="F:hexosyltransferase activity"/>
    <property type="evidence" value="ECO:0007669"/>
    <property type="project" value="UniProtKB-ARBA"/>
</dbReference>
<dbReference type="PANTHER" id="PTHR22916:SF3">
    <property type="entry name" value="UDP-GLCNAC:BETAGAL BETA-1,3-N-ACETYLGLUCOSAMINYLTRANSFERASE-LIKE PROTEIN 1"/>
    <property type="match status" value="1"/>
</dbReference>
<dbReference type="Gene3D" id="3.90.550.10">
    <property type="entry name" value="Spore Coat Polysaccharide Biosynthesis Protein SpsA, Chain A"/>
    <property type="match status" value="1"/>
</dbReference>
<proteinExistence type="predicted"/>
<name>A0A6H3FAB5_9BACT</name>
<dbReference type="Proteomes" id="UP000292919">
    <property type="component" value="Unassembled WGS sequence"/>
</dbReference>
<evidence type="ECO:0000259" key="1">
    <source>
        <dbReference type="Pfam" id="PF00535"/>
    </source>
</evidence>
<dbReference type="InterPro" id="IPR001173">
    <property type="entry name" value="Glyco_trans_2-like"/>
</dbReference>
<comment type="caution">
    <text evidence="2">The sequence shown here is derived from an EMBL/GenBank/DDBJ whole genome shotgun (WGS) entry which is preliminary data.</text>
</comment>
<feature type="domain" description="Glycosyltransferase 2-like" evidence="1">
    <location>
        <begin position="11"/>
        <end position="147"/>
    </location>
</feature>
<sequence length="340" mass="38638">MDKILTPPHVTVLLSVYNGERFLAEAIDSILCQSYKNFEFIIIDDASTDSTAEILKRYEREDSRIKIVTNAVNLRLAASLNKGISLASGELIARMDADDVSLPGRLEKQVAFMQANPNVSVCGTALSVYDSPSTVWLPPLDNDSIRAMLFFESCLYHPTVIMRKSIFNGLDSPYFSSMLPAEDYDLWSRVAQRKEILFANLPAPLLRYRINEGKGRSEYKQRQRDAADRVRLNLLHSIGLKPTNQEFAAHRALAAYEKGLTTIHLWQCLAWLKKFYSTAISKGKYNKKTLKDEVSRRVLHICGVNRKNFFAFFLFFVLRVGILGKRMIESIARGSDARRN</sequence>
<dbReference type="SUPFAM" id="SSF53448">
    <property type="entry name" value="Nucleotide-diphospho-sugar transferases"/>
    <property type="match status" value="1"/>
</dbReference>
<dbReference type="EMBL" id="SIXC01000010">
    <property type="protein sequence ID" value="TBH79081.1"/>
    <property type="molecule type" value="Genomic_DNA"/>
</dbReference>
<dbReference type="Pfam" id="PF00535">
    <property type="entry name" value="Glycos_transf_2"/>
    <property type="match status" value="1"/>
</dbReference>
<keyword evidence="2" id="KW-0808">Transferase</keyword>
<keyword evidence="3" id="KW-1185">Reference proteome</keyword>